<feature type="domain" description="HTH tetR-type" evidence="3">
    <location>
        <begin position="14"/>
        <end position="74"/>
    </location>
</feature>
<dbReference type="InterPro" id="IPR009057">
    <property type="entry name" value="Homeodomain-like_sf"/>
</dbReference>
<keyword evidence="5" id="KW-1185">Reference proteome</keyword>
<feature type="DNA-binding region" description="H-T-H motif" evidence="2">
    <location>
        <begin position="37"/>
        <end position="56"/>
    </location>
</feature>
<dbReference type="Proteomes" id="UP000179627">
    <property type="component" value="Unassembled WGS sequence"/>
</dbReference>
<organism evidence="4 5">
    <name type="scientific">Parafrankia colletiae</name>
    <dbReference type="NCBI Taxonomy" id="573497"/>
    <lineage>
        <taxon>Bacteria</taxon>
        <taxon>Bacillati</taxon>
        <taxon>Actinomycetota</taxon>
        <taxon>Actinomycetes</taxon>
        <taxon>Frankiales</taxon>
        <taxon>Frankiaceae</taxon>
        <taxon>Parafrankia</taxon>
    </lineage>
</organism>
<dbReference type="SUPFAM" id="SSF46689">
    <property type="entry name" value="Homeodomain-like"/>
    <property type="match status" value="1"/>
</dbReference>
<dbReference type="Gene3D" id="1.10.357.10">
    <property type="entry name" value="Tetracycline Repressor, domain 2"/>
    <property type="match status" value="1"/>
</dbReference>
<evidence type="ECO:0000256" key="2">
    <source>
        <dbReference type="PROSITE-ProRule" id="PRU00335"/>
    </source>
</evidence>
<name>A0A1S1QAZ9_9ACTN</name>
<evidence type="ECO:0000259" key="3">
    <source>
        <dbReference type="PROSITE" id="PS50977"/>
    </source>
</evidence>
<comment type="caution">
    <text evidence="4">The sequence shown here is derived from an EMBL/GenBank/DDBJ whole genome shotgun (WGS) entry which is preliminary data.</text>
</comment>
<keyword evidence="1 2" id="KW-0238">DNA-binding</keyword>
<dbReference type="Pfam" id="PF00440">
    <property type="entry name" value="TetR_N"/>
    <property type="match status" value="1"/>
</dbReference>
<proteinExistence type="predicted"/>
<gene>
    <name evidence="4" type="ORF">CC117_05675</name>
</gene>
<protein>
    <submittedName>
        <fullName evidence="4">TetR family transcriptional regulator</fullName>
    </submittedName>
</protein>
<dbReference type="Pfam" id="PF17929">
    <property type="entry name" value="TetR_C_34"/>
    <property type="match status" value="1"/>
</dbReference>
<evidence type="ECO:0000313" key="4">
    <source>
        <dbReference type="EMBL" id="OHV32013.1"/>
    </source>
</evidence>
<dbReference type="InterPro" id="IPR001647">
    <property type="entry name" value="HTH_TetR"/>
</dbReference>
<dbReference type="RefSeq" id="WP_071088108.1">
    <property type="nucleotide sequence ID" value="NZ_MBLM01000141.1"/>
</dbReference>
<evidence type="ECO:0000313" key="5">
    <source>
        <dbReference type="Proteomes" id="UP000179627"/>
    </source>
</evidence>
<dbReference type="GO" id="GO:0003677">
    <property type="term" value="F:DNA binding"/>
    <property type="evidence" value="ECO:0007669"/>
    <property type="project" value="UniProtKB-UniRule"/>
</dbReference>
<evidence type="ECO:0000256" key="1">
    <source>
        <dbReference type="ARBA" id="ARBA00023125"/>
    </source>
</evidence>
<dbReference type="InterPro" id="IPR041483">
    <property type="entry name" value="TetR_C_34"/>
</dbReference>
<dbReference type="EMBL" id="MBLM01000141">
    <property type="protein sequence ID" value="OHV32013.1"/>
    <property type="molecule type" value="Genomic_DNA"/>
</dbReference>
<dbReference type="AlphaFoldDB" id="A0A1S1QAZ9"/>
<reference evidence="5" key="1">
    <citation type="submission" date="2016-07" db="EMBL/GenBank/DDBJ databases">
        <title>Sequence Frankia sp. strain CcI1.17.</title>
        <authorList>
            <person name="Ghodhbane-Gtari F."/>
            <person name="Swanson E."/>
            <person name="Gueddou A."/>
            <person name="Morris K."/>
            <person name="Hezbri K."/>
            <person name="Ktari A."/>
            <person name="Nouioui I."/>
            <person name="Abebe-Akele F."/>
            <person name="Simpson S."/>
            <person name="Thomas K."/>
            <person name="Gtari M."/>
            <person name="Tisa L.S."/>
            <person name="Hurst S."/>
        </authorList>
    </citation>
    <scope>NUCLEOTIDE SEQUENCE [LARGE SCALE GENOMIC DNA]</scope>
    <source>
        <strain evidence="5">Cc1.17</strain>
    </source>
</reference>
<dbReference type="PROSITE" id="PS50977">
    <property type="entry name" value="HTH_TETR_2"/>
    <property type="match status" value="1"/>
</dbReference>
<accession>A0A1S1QAZ9</accession>
<sequence length="227" mass="24094">MAAFQRARSEVQRTERREGILRTAAAMLDEMPVSAMSLNELSRRVGLAKSNVLRYFESREAVLLDLLADAAAGFLVEITEKLPPTVDPSAPVSVRAGELAAGLAASFDAHPMLCELISAQAAVLERNVSTAAALRYKRGARDSMVGLAALLRRLVPELDEPRSAQAAGLLIALAGALWTRGHPAPALVAAYQVEPALAFMNPPFRESLDAAIRTVLLGLAAQSDIAG</sequence>
<dbReference type="OrthoDB" id="6637160at2"/>